<comment type="caution">
    <text evidence="10">The sequence shown here is derived from an EMBL/GenBank/DDBJ whole genome shotgun (WGS) entry which is preliminary data.</text>
</comment>
<keyword evidence="4" id="KW-1003">Cell membrane</keyword>
<dbReference type="SUPFAM" id="SSF52540">
    <property type="entry name" value="P-loop containing nucleoside triphosphate hydrolases"/>
    <property type="match status" value="1"/>
</dbReference>
<dbReference type="EMBL" id="JRPN01000028">
    <property type="protein sequence ID" value="KGT75001.1"/>
    <property type="molecule type" value="Genomic_DNA"/>
</dbReference>
<keyword evidence="5" id="KW-0547">Nucleotide-binding</keyword>
<evidence type="ECO:0000256" key="4">
    <source>
        <dbReference type="ARBA" id="ARBA00022475"/>
    </source>
</evidence>
<evidence type="ECO:0000256" key="1">
    <source>
        <dbReference type="ARBA" id="ARBA00004417"/>
    </source>
</evidence>
<dbReference type="PANTHER" id="PTHR43297">
    <property type="entry name" value="OLIGOPEPTIDE TRANSPORT ATP-BINDING PROTEIN APPD"/>
    <property type="match status" value="1"/>
</dbReference>
<dbReference type="PANTHER" id="PTHR43297:SF2">
    <property type="entry name" value="DIPEPTIDE TRANSPORT ATP-BINDING PROTEIN DPPD"/>
    <property type="match status" value="1"/>
</dbReference>
<dbReference type="RefSeq" id="WP_041959550.1">
    <property type="nucleotide sequence ID" value="NZ_JAOQNC010000001.1"/>
</dbReference>
<dbReference type="PROSITE" id="PS00211">
    <property type="entry name" value="ABC_TRANSPORTER_1"/>
    <property type="match status" value="1"/>
</dbReference>
<dbReference type="GO" id="GO:0015833">
    <property type="term" value="P:peptide transport"/>
    <property type="evidence" value="ECO:0007669"/>
    <property type="project" value="InterPro"/>
</dbReference>
<organism evidence="10 11">
    <name type="scientific">Bradyrhizobium japonicum</name>
    <dbReference type="NCBI Taxonomy" id="375"/>
    <lineage>
        <taxon>Bacteria</taxon>
        <taxon>Pseudomonadati</taxon>
        <taxon>Pseudomonadota</taxon>
        <taxon>Alphaproteobacteria</taxon>
        <taxon>Hyphomicrobiales</taxon>
        <taxon>Nitrobacteraceae</taxon>
        <taxon>Bradyrhizobium</taxon>
    </lineage>
</organism>
<keyword evidence="3" id="KW-0813">Transport</keyword>
<evidence type="ECO:0000313" key="11">
    <source>
        <dbReference type="Proteomes" id="UP000030377"/>
    </source>
</evidence>
<dbReference type="SMART" id="SM00382">
    <property type="entry name" value="AAA"/>
    <property type="match status" value="1"/>
</dbReference>
<dbReference type="InterPro" id="IPR017871">
    <property type="entry name" value="ABC_transporter-like_CS"/>
</dbReference>
<dbReference type="GO" id="GO:0016887">
    <property type="term" value="F:ATP hydrolysis activity"/>
    <property type="evidence" value="ECO:0007669"/>
    <property type="project" value="InterPro"/>
</dbReference>
<evidence type="ECO:0000256" key="2">
    <source>
        <dbReference type="ARBA" id="ARBA00005417"/>
    </source>
</evidence>
<dbReference type="InterPro" id="IPR027417">
    <property type="entry name" value="P-loop_NTPase"/>
</dbReference>
<dbReference type="Proteomes" id="UP000030377">
    <property type="component" value="Unassembled WGS sequence"/>
</dbReference>
<dbReference type="InterPro" id="IPR050388">
    <property type="entry name" value="ABC_Ni/Peptide_Import"/>
</dbReference>
<comment type="similarity">
    <text evidence="2">Belongs to the ABC transporter superfamily.</text>
</comment>
<reference evidence="10 11" key="1">
    <citation type="submission" date="2014-09" db="EMBL/GenBank/DDBJ databases">
        <title>Draft genome of Bradyrhizobium japonicum Is-34.</title>
        <authorList>
            <person name="Tsurumaru H."/>
            <person name="Yamakawa T."/>
            <person name="Hashimoto S."/>
            <person name="Okizaki K."/>
            <person name="Kanesaki Y."/>
            <person name="Yoshikawa H."/>
            <person name="Yajima S."/>
        </authorList>
    </citation>
    <scope>NUCLEOTIDE SEQUENCE [LARGE SCALE GENOMIC DNA]</scope>
    <source>
        <strain evidence="10 11">Is-34</strain>
    </source>
</reference>
<dbReference type="CDD" id="cd03257">
    <property type="entry name" value="ABC_NikE_OppD_transporters"/>
    <property type="match status" value="1"/>
</dbReference>
<comment type="subcellular location">
    <subcellularLocation>
        <location evidence="1">Cell inner membrane</location>
        <topology evidence="1">Peripheral membrane protein</topology>
    </subcellularLocation>
</comment>
<evidence type="ECO:0000256" key="3">
    <source>
        <dbReference type="ARBA" id="ARBA00022448"/>
    </source>
</evidence>
<dbReference type="Pfam" id="PF00005">
    <property type="entry name" value="ABC_tran"/>
    <property type="match status" value="1"/>
</dbReference>
<feature type="domain" description="ABC transporter" evidence="9">
    <location>
        <begin position="7"/>
        <end position="257"/>
    </location>
</feature>
<keyword evidence="6 10" id="KW-0067">ATP-binding</keyword>
<evidence type="ECO:0000256" key="6">
    <source>
        <dbReference type="ARBA" id="ARBA00022840"/>
    </source>
</evidence>
<gene>
    <name evidence="10" type="ORF">MA20_37310</name>
</gene>
<dbReference type="GO" id="GO:0005524">
    <property type="term" value="F:ATP binding"/>
    <property type="evidence" value="ECO:0007669"/>
    <property type="project" value="UniProtKB-KW"/>
</dbReference>
<evidence type="ECO:0000256" key="7">
    <source>
        <dbReference type="ARBA" id="ARBA00023136"/>
    </source>
</evidence>
<evidence type="ECO:0000256" key="8">
    <source>
        <dbReference type="ARBA" id="ARBA00024722"/>
    </source>
</evidence>
<dbReference type="AlphaFoldDB" id="A0A0A3XPG1"/>
<evidence type="ECO:0000256" key="5">
    <source>
        <dbReference type="ARBA" id="ARBA00022741"/>
    </source>
</evidence>
<dbReference type="InterPro" id="IPR003593">
    <property type="entry name" value="AAA+_ATPase"/>
</dbReference>
<dbReference type="GO" id="GO:0005886">
    <property type="term" value="C:plasma membrane"/>
    <property type="evidence" value="ECO:0007669"/>
    <property type="project" value="UniProtKB-SubCell"/>
</dbReference>
<dbReference type="PROSITE" id="PS50893">
    <property type="entry name" value="ABC_TRANSPORTER_2"/>
    <property type="match status" value="1"/>
</dbReference>
<comment type="function">
    <text evidence="8">Involved in beta-(1--&gt;2)glucan export. Transmembrane domains (TMD) form a pore in the inner membrane and the ATP-binding domain (NBD) is responsible for energy generation.</text>
</comment>
<accession>A0A0A3XPG1</accession>
<dbReference type="eggNOG" id="COG0444">
    <property type="taxonomic scope" value="Bacteria"/>
</dbReference>
<dbReference type="GO" id="GO:0055085">
    <property type="term" value="P:transmembrane transport"/>
    <property type="evidence" value="ECO:0007669"/>
    <property type="project" value="UniProtKB-ARBA"/>
</dbReference>
<name>A0A0A3XPG1_BRAJP</name>
<keyword evidence="7" id="KW-0472">Membrane</keyword>
<dbReference type="NCBIfam" id="TIGR01727">
    <property type="entry name" value="oligo_HPY"/>
    <property type="match status" value="1"/>
</dbReference>
<sequence length="326" mass="35284">MTGAPLIEVEDLRIDLDDGARRVAAAEGISFRIDRGETFGLVGESGCGKSITALALIGLLRQPLSIGGGVIRFEGREIQHLSAARQRELRGNRIAMIFQEPMTALNPVSPVGRQIAEMFVLHKGKSWREANQLAVEALASVRVPAPERRVNDYPHQLSGGMRQRVMIAIALACGPDLLIADEPTTALDVTVQAEIIELMRNLCAERGTAILMISHDLGLVANVCRRVAVMYAGRIVEERGSADIFRAPSHPYTQGLVASLPRLGSRAALGRARLKEIAGVVPAITNFPDGCRFNPRCAQATEICRTVAPQTDLLEAGGFVRCYHHA</sequence>
<dbReference type="InterPro" id="IPR003439">
    <property type="entry name" value="ABC_transporter-like_ATP-bd"/>
</dbReference>
<evidence type="ECO:0000259" key="9">
    <source>
        <dbReference type="PROSITE" id="PS50893"/>
    </source>
</evidence>
<dbReference type="STRING" id="375.BKD09_RS24995"/>
<evidence type="ECO:0000313" key="10">
    <source>
        <dbReference type="EMBL" id="KGT75001.1"/>
    </source>
</evidence>
<dbReference type="FunFam" id="3.40.50.300:FF:000016">
    <property type="entry name" value="Oligopeptide ABC transporter ATP-binding component"/>
    <property type="match status" value="1"/>
</dbReference>
<proteinExistence type="inferred from homology"/>
<dbReference type="InterPro" id="IPR013563">
    <property type="entry name" value="Oligopep_ABC_C"/>
</dbReference>
<dbReference type="Pfam" id="PF08352">
    <property type="entry name" value="oligo_HPY"/>
    <property type="match status" value="1"/>
</dbReference>
<protein>
    <submittedName>
        <fullName evidence="10">Peptide ABC transporter ATP-binding protein</fullName>
    </submittedName>
</protein>
<dbReference type="Gene3D" id="3.40.50.300">
    <property type="entry name" value="P-loop containing nucleotide triphosphate hydrolases"/>
    <property type="match status" value="1"/>
</dbReference>